<dbReference type="EMBL" id="CP036287">
    <property type="protein sequence ID" value="QDU69029.1"/>
    <property type="molecule type" value="Genomic_DNA"/>
</dbReference>
<dbReference type="InterPro" id="IPR055342">
    <property type="entry name" value="MreC_beta-barrel_core"/>
</dbReference>
<dbReference type="GO" id="GO:0008360">
    <property type="term" value="P:regulation of cell shape"/>
    <property type="evidence" value="ECO:0007669"/>
    <property type="project" value="InterPro"/>
</dbReference>
<dbReference type="PANTHER" id="PTHR34138">
    <property type="entry name" value="CELL SHAPE-DETERMINING PROTEIN MREC"/>
    <property type="match status" value="1"/>
</dbReference>
<dbReference type="InterPro" id="IPR042177">
    <property type="entry name" value="Cell/Rod_1"/>
</dbReference>
<dbReference type="InterPro" id="IPR007221">
    <property type="entry name" value="MreC"/>
</dbReference>
<dbReference type="Gene3D" id="2.40.10.340">
    <property type="entry name" value="Rod shape-determining protein MreC, domain 1"/>
    <property type="match status" value="2"/>
</dbReference>
<reference evidence="2 3" key="1">
    <citation type="submission" date="2019-02" db="EMBL/GenBank/DDBJ databases">
        <title>Deep-cultivation of Planctomycetes and their phenomic and genomic characterization uncovers novel biology.</title>
        <authorList>
            <person name="Wiegand S."/>
            <person name="Jogler M."/>
            <person name="Boedeker C."/>
            <person name="Pinto D."/>
            <person name="Vollmers J."/>
            <person name="Rivas-Marin E."/>
            <person name="Kohn T."/>
            <person name="Peeters S.H."/>
            <person name="Heuer A."/>
            <person name="Rast P."/>
            <person name="Oberbeckmann S."/>
            <person name="Bunk B."/>
            <person name="Jeske O."/>
            <person name="Meyerdierks A."/>
            <person name="Storesund J.E."/>
            <person name="Kallscheuer N."/>
            <person name="Luecker S."/>
            <person name="Lage O.M."/>
            <person name="Pohl T."/>
            <person name="Merkel B.J."/>
            <person name="Hornburger P."/>
            <person name="Mueller R.-W."/>
            <person name="Bruemmer F."/>
            <person name="Labrenz M."/>
            <person name="Spormann A.M."/>
            <person name="Op den Camp H."/>
            <person name="Overmann J."/>
            <person name="Amann R."/>
            <person name="Jetten M.S.M."/>
            <person name="Mascher T."/>
            <person name="Medema M.H."/>
            <person name="Devos D.P."/>
            <person name="Kaster A.-K."/>
            <person name="Ovreas L."/>
            <person name="Rohde M."/>
            <person name="Galperin M.Y."/>
            <person name="Jogler C."/>
        </authorList>
    </citation>
    <scope>NUCLEOTIDE SEQUENCE [LARGE SCALE GENOMIC DNA]</scope>
    <source>
        <strain evidence="2 3">Pla133</strain>
    </source>
</reference>
<name>A0A518BPY2_9BACT</name>
<dbReference type="Proteomes" id="UP000316921">
    <property type="component" value="Chromosome"/>
</dbReference>
<dbReference type="AlphaFoldDB" id="A0A518BPY2"/>
<organism evidence="2 3">
    <name type="scientific">Engelhardtia mirabilis</name>
    <dbReference type="NCBI Taxonomy" id="2528011"/>
    <lineage>
        <taxon>Bacteria</taxon>
        <taxon>Pseudomonadati</taxon>
        <taxon>Planctomycetota</taxon>
        <taxon>Planctomycetia</taxon>
        <taxon>Planctomycetia incertae sedis</taxon>
        <taxon>Engelhardtia</taxon>
    </lineage>
</organism>
<dbReference type="KEGG" id="pbap:Pla133_41450"/>
<sequence precursor="true">MLLVWIALVVLSLRPVAPLEAGIERLLTPLRFVAELTWPLRLVGGRPARAQGDVRRELIEEASSRSALLALHDSVLPTRADLLEGRRLVRAEVVSRSERGRDRIVIRPWTFEGLEVGQPVVARDAYVGRVVQVDRARGRVTVDLVTDRSFFVGATLDSGARESTVHLVVGGLAVQSRRSGEPATWLAAHNPSGRPIAGRSVVVGELLPELDPHSALAAGFELGTLELGSSDDDWRVRPVLDYLHGLFQVVVLTHPRRGQLDPAPPLHPLEEGRWVRARALTAGDPSPWRSTVQLDRGRVHGVRAGAAVVAGARLVGRVATVGELGCEVALLDDPGLALTAVGRPVQGDSTPRVLGRLVALGPASDGALVYHWRDVTLPRVGDGPTPPPRRMRLFTGSGEAGLPAGLLIGIADMPSYSSEGEGHTVRLSDAASRVDELGRLWVRIDSGTATTRSSP</sequence>
<accession>A0A518BPY2</accession>
<evidence type="ECO:0000313" key="3">
    <source>
        <dbReference type="Proteomes" id="UP000316921"/>
    </source>
</evidence>
<keyword evidence="3" id="KW-1185">Reference proteome</keyword>
<gene>
    <name evidence="2" type="primary">mreC</name>
    <name evidence="2" type="ORF">Pla133_41450</name>
</gene>
<evidence type="ECO:0000259" key="1">
    <source>
        <dbReference type="Pfam" id="PF04085"/>
    </source>
</evidence>
<evidence type="ECO:0000313" key="2">
    <source>
        <dbReference type="EMBL" id="QDU69029.1"/>
    </source>
</evidence>
<dbReference type="GO" id="GO:0005886">
    <property type="term" value="C:plasma membrane"/>
    <property type="evidence" value="ECO:0007669"/>
    <property type="project" value="TreeGrafter"/>
</dbReference>
<proteinExistence type="predicted"/>
<dbReference type="Pfam" id="PF04085">
    <property type="entry name" value="MreC"/>
    <property type="match status" value="1"/>
</dbReference>
<protein>
    <submittedName>
        <fullName evidence="2">Cell shape-determining protein MreC</fullName>
    </submittedName>
</protein>
<dbReference type="PANTHER" id="PTHR34138:SF1">
    <property type="entry name" value="CELL SHAPE-DETERMINING PROTEIN MREC"/>
    <property type="match status" value="1"/>
</dbReference>
<feature type="domain" description="Rod shape-determining protein MreC beta-barrel core" evidence="1">
    <location>
        <begin position="283"/>
        <end position="342"/>
    </location>
</feature>